<evidence type="ECO:0000256" key="4">
    <source>
        <dbReference type="ARBA" id="ARBA00022692"/>
    </source>
</evidence>
<feature type="transmembrane region" description="Helical" evidence="8">
    <location>
        <begin position="151"/>
        <end position="174"/>
    </location>
</feature>
<evidence type="ECO:0000256" key="3">
    <source>
        <dbReference type="ARBA" id="ARBA00022679"/>
    </source>
</evidence>
<dbReference type="GO" id="GO:0016780">
    <property type="term" value="F:phosphotransferase activity, for other substituted phosphate groups"/>
    <property type="evidence" value="ECO:0007669"/>
    <property type="project" value="InterPro"/>
</dbReference>
<evidence type="ECO:0000256" key="5">
    <source>
        <dbReference type="ARBA" id="ARBA00022989"/>
    </source>
</evidence>
<feature type="transmembrane region" description="Helical" evidence="8">
    <location>
        <begin position="211"/>
        <end position="230"/>
    </location>
</feature>
<comment type="subcellular location">
    <subcellularLocation>
        <location evidence="1">Cell membrane</location>
        <topology evidence="1">Multi-pass membrane protein</topology>
    </subcellularLocation>
</comment>
<feature type="transmembrane region" description="Helical" evidence="8">
    <location>
        <begin position="110"/>
        <end position="131"/>
    </location>
</feature>
<dbReference type="GO" id="GO:0046872">
    <property type="term" value="F:metal ion binding"/>
    <property type="evidence" value="ECO:0007669"/>
    <property type="project" value="UniProtKB-KW"/>
</dbReference>
<protein>
    <recommendedName>
        <fullName evidence="11">Undecaprenyl-phosphate alpha-N-acetylglucosaminyl 1-phosphate transferase</fullName>
    </recommendedName>
</protein>
<dbReference type="InterPro" id="IPR000715">
    <property type="entry name" value="Glycosyl_transferase_4"/>
</dbReference>
<name>A0A1G1VN21_9BACT</name>
<evidence type="ECO:0000313" key="10">
    <source>
        <dbReference type="Proteomes" id="UP000179069"/>
    </source>
</evidence>
<evidence type="ECO:0000256" key="1">
    <source>
        <dbReference type="ARBA" id="ARBA00004651"/>
    </source>
</evidence>
<feature type="transmembrane region" description="Helical" evidence="8">
    <location>
        <begin position="6"/>
        <end position="29"/>
    </location>
</feature>
<reference evidence="9 10" key="1">
    <citation type="journal article" date="2016" name="Nat. Commun.">
        <title>Thousands of microbial genomes shed light on interconnected biogeochemical processes in an aquifer system.</title>
        <authorList>
            <person name="Anantharaman K."/>
            <person name="Brown C.T."/>
            <person name="Hug L.A."/>
            <person name="Sharon I."/>
            <person name="Castelle C.J."/>
            <person name="Probst A.J."/>
            <person name="Thomas B.C."/>
            <person name="Singh A."/>
            <person name="Wilkins M.J."/>
            <person name="Karaoz U."/>
            <person name="Brodie E.L."/>
            <person name="Williams K.H."/>
            <person name="Hubbard S.S."/>
            <person name="Banfield J.F."/>
        </authorList>
    </citation>
    <scope>NUCLEOTIDE SEQUENCE [LARGE SCALE GENOMIC DNA]</scope>
</reference>
<dbReference type="GO" id="GO:0005886">
    <property type="term" value="C:plasma membrane"/>
    <property type="evidence" value="ECO:0007669"/>
    <property type="project" value="UniProtKB-SubCell"/>
</dbReference>
<feature type="transmembrane region" description="Helical" evidence="8">
    <location>
        <begin position="82"/>
        <end position="98"/>
    </location>
</feature>
<dbReference type="AlphaFoldDB" id="A0A1G1VN21"/>
<evidence type="ECO:0000313" key="9">
    <source>
        <dbReference type="EMBL" id="OGY16798.1"/>
    </source>
</evidence>
<evidence type="ECO:0008006" key="11">
    <source>
        <dbReference type="Google" id="ProtNLM"/>
    </source>
</evidence>
<feature type="transmembrane region" description="Helical" evidence="8">
    <location>
        <begin position="56"/>
        <end position="76"/>
    </location>
</feature>
<gene>
    <name evidence="9" type="ORF">A2785_03455</name>
</gene>
<keyword evidence="6 8" id="KW-0472">Membrane</keyword>
<dbReference type="GO" id="GO:0044038">
    <property type="term" value="P:cell wall macromolecule biosynthetic process"/>
    <property type="evidence" value="ECO:0007669"/>
    <property type="project" value="TreeGrafter"/>
</dbReference>
<feature type="transmembrane region" description="Helical" evidence="8">
    <location>
        <begin position="336"/>
        <end position="356"/>
    </location>
</feature>
<evidence type="ECO:0000256" key="6">
    <source>
        <dbReference type="ARBA" id="ARBA00023136"/>
    </source>
</evidence>
<keyword evidence="7" id="KW-0460">Magnesium</keyword>
<dbReference type="Pfam" id="PF00953">
    <property type="entry name" value="Glycos_transf_4"/>
    <property type="match status" value="1"/>
</dbReference>
<comment type="caution">
    <text evidence="9">The sequence shown here is derived from an EMBL/GenBank/DDBJ whole genome shotgun (WGS) entry which is preliminary data.</text>
</comment>
<evidence type="ECO:0000256" key="8">
    <source>
        <dbReference type="SAM" id="Phobius"/>
    </source>
</evidence>
<proteinExistence type="predicted"/>
<sequence>MPSLELFTRIFLVPFIVSTLLAYAATYFVRSLYLRFHWLDDPALQRHPKVIHTYPVPRGGGLAIFTGFFLSTVYFLGIDKHSLGILLGGLLLAVVGFLDDRKDLNPYLRLILGFVAASFVVAAGIGIAFITNPVGEGVLYLDRPQISFSLFSLQHTIWVVSDLFALIWIVWSMNMVNWSKGLDGQLPGIVVIAAVFIALLSFRFTEDVTQWEVAILAAITAGSYFGFLPWNFYPQKIMPGYGGGALAGYLLATLAILSGAKIAMAILVLGIPTMDAVYTILRRIVSGRSPVWGDRGHFHHRLLDLGWSKPRVAIFYWVVSAILGIIALQLNSQQKFYTIVALAVLVGGALLWLNFFTSFSKQPGRGNG</sequence>
<keyword evidence="4 8" id="KW-0812">Transmembrane</keyword>
<feature type="transmembrane region" description="Helical" evidence="8">
    <location>
        <begin position="186"/>
        <end position="205"/>
    </location>
</feature>
<keyword evidence="5 8" id="KW-1133">Transmembrane helix</keyword>
<evidence type="ECO:0000256" key="2">
    <source>
        <dbReference type="ARBA" id="ARBA00022475"/>
    </source>
</evidence>
<dbReference type="Proteomes" id="UP000179069">
    <property type="component" value="Unassembled WGS sequence"/>
</dbReference>
<keyword evidence="2" id="KW-1003">Cell membrane</keyword>
<keyword evidence="3" id="KW-0808">Transferase</keyword>
<comment type="cofactor">
    <cofactor evidence="7">
        <name>Mg(2+)</name>
        <dbReference type="ChEBI" id="CHEBI:18420"/>
    </cofactor>
</comment>
<accession>A0A1G1VN21</accession>
<keyword evidence="7" id="KW-0479">Metal-binding</keyword>
<evidence type="ECO:0000256" key="7">
    <source>
        <dbReference type="PIRSR" id="PIRSR600715-1"/>
    </source>
</evidence>
<organism evidence="9 10">
    <name type="scientific">Candidatus Chisholmbacteria bacterium RIFCSPHIGHO2_01_FULL_49_18</name>
    <dbReference type="NCBI Taxonomy" id="1797590"/>
    <lineage>
        <taxon>Bacteria</taxon>
        <taxon>Candidatus Chisholmiibacteriota</taxon>
    </lineage>
</organism>
<dbReference type="PANTHER" id="PTHR22926:SF3">
    <property type="entry name" value="UNDECAPRENYL-PHOSPHATE ALPHA-N-ACETYLGLUCOSAMINYL 1-PHOSPHATE TRANSFERASE"/>
    <property type="match status" value="1"/>
</dbReference>
<feature type="transmembrane region" description="Helical" evidence="8">
    <location>
        <begin position="312"/>
        <end position="330"/>
    </location>
</feature>
<dbReference type="GO" id="GO:0071555">
    <property type="term" value="P:cell wall organization"/>
    <property type="evidence" value="ECO:0007669"/>
    <property type="project" value="TreeGrafter"/>
</dbReference>
<dbReference type="EMBL" id="MHCI01000009">
    <property type="protein sequence ID" value="OGY16798.1"/>
    <property type="molecule type" value="Genomic_DNA"/>
</dbReference>
<dbReference type="GO" id="GO:0009103">
    <property type="term" value="P:lipopolysaccharide biosynthetic process"/>
    <property type="evidence" value="ECO:0007669"/>
    <property type="project" value="TreeGrafter"/>
</dbReference>
<dbReference type="CDD" id="cd06853">
    <property type="entry name" value="GT_WecA_like"/>
    <property type="match status" value="1"/>
</dbReference>
<feature type="binding site" evidence="7">
    <location>
        <position position="177"/>
    </location>
    <ligand>
        <name>Mg(2+)</name>
        <dbReference type="ChEBI" id="CHEBI:18420"/>
    </ligand>
</feature>
<dbReference type="PANTHER" id="PTHR22926">
    <property type="entry name" value="PHOSPHO-N-ACETYLMURAMOYL-PENTAPEPTIDE-TRANSFERASE"/>
    <property type="match status" value="1"/>
</dbReference>